<protein>
    <submittedName>
        <fullName evidence="1">Uncharacterized protein</fullName>
    </submittedName>
</protein>
<reference evidence="1" key="1">
    <citation type="submission" date="2022-02" db="EMBL/GenBank/DDBJ databases">
        <title>Plant Genome Project.</title>
        <authorList>
            <person name="Zhang R.-G."/>
        </authorList>
    </citation>
    <scope>NUCLEOTIDE SEQUENCE</scope>
    <source>
        <strain evidence="1">AT1</strain>
    </source>
</reference>
<gene>
    <name evidence="1" type="ORF">RHMOL_Rhmol11G0061600</name>
</gene>
<evidence type="ECO:0000313" key="1">
    <source>
        <dbReference type="EMBL" id="KAI8530474.1"/>
    </source>
</evidence>
<name>A0ACC0LPC3_RHOML</name>
<dbReference type="EMBL" id="CM046398">
    <property type="protein sequence ID" value="KAI8530474.1"/>
    <property type="molecule type" value="Genomic_DNA"/>
</dbReference>
<organism evidence="1 2">
    <name type="scientific">Rhododendron molle</name>
    <name type="common">Chinese azalea</name>
    <name type="synonym">Azalea mollis</name>
    <dbReference type="NCBI Taxonomy" id="49168"/>
    <lineage>
        <taxon>Eukaryota</taxon>
        <taxon>Viridiplantae</taxon>
        <taxon>Streptophyta</taxon>
        <taxon>Embryophyta</taxon>
        <taxon>Tracheophyta</taxon>
        <taxon>Spermatophyta</taxon>
        <taxon>Magnoliopsida</taxon>
        <taxon>eudicotyledons</taxon>
        <taxon>Gunneridae</taxon>
        <taxon>Pentapetalae</taxon>
        <taxon>asterids</taxon>
        <taxon>Ericales</taxon>
        <taxon>Ericaceae</taxon>
        <taxon>Ericoideae</taxon>
        <taxon>Rhodoreae</taxon>
        <taxon>Rhododendron</taxon>
    </lineage>
</organism>
<evidence type="ECO:0000313" key="2">
    <source>
        <dbReference type="Proteomes" id="UP001062846"/>
    </source>
</evidence>
<keyword evidence="2" id="KW-1185">Reference proteome</keyword>
<proteinExistence type="predicted"/>
<sequence>MMNRKRECDADSEEQTTHQKVLRLEMRAMRKKERELHMQSFIRDSENFDWENAVATLNHNLHQAEETPQPFTEW</sequence>
<dbReference type="Proteomes" id="UP001062846">
    <property type="component" value="Chromosome 11"/>
</dbReference>
<comment type="caution">
    <text evidence="1">The sequence shown here is derived from an EMBL/GenBank/DDBJ whole genome shotgun (WGS) entry which is preliminary data.</text>
</comment>
<accession>A0ACC0LPC3</accession>